<keyword evidence="1" id="KW-0472">Membrane</keyword>
<protein>
    <submittedName>
        <fullName evidence="2">Uncharacterized protein</fullName>
    </submittedName>
</protein>
<keyword evidence="1" id="KW-1133">Transmembrane helix</keyword>
<name>A0A6C0F2T7_9ZZZZ</name>
<proteinExistence type="predicted"/>
<evidence type="ECO:0000313" key="2">
    <source>
        <dbReference type="EMBL" id="QHT35926.1"/>
    </source>
</evidence>
<keyword evidence="1" id="KW-0812">Transmembrane</keyword>
<dbReference type="AlphaFoldDB" id="A0A6C0F2T7"/>
<feature type="transmembrane region" description="Helical" evidence="1">
    <location>
        <begin position="6"/>
        <end position="28"/>
    </location>
</feature>
<evidence type="ECO:0000256" key="1">
    <source>
        <dbReference type="SAM" id="Phobius"/>
    </source>
</evidence>
<accession>A0A6C0F2T7</accession>
<sequence length="160" mass="18188">MNKHLLNLFYLIVGLLIIYFIVLFSIHVTKYFFENKKEGFQDTGNYLEGGLEPGAYPASQTDPLLKDSYPLTGRKIVTDNQYSNIWWHYPVFKISSFEQITNNIKYPNNPDEGTCVSADFCGALYKESQIASNISEVLPPVSPGEGARVNYYRTNSNLLI</sequence>
<dbReference type="EMBL" id="MN739028">
    <property type="protein sequence ID" value="QHT35926.1"/>
    <property type="molecule type" value="Genomic_DNA"/>
</dbReference>
<reference evidence="2" key="1">
    <citation type="journal article" date="2020" name="Nature">
        <title>Giant virus diversity and host interactions through global metagenomics.</title>
        <authorList>
            <person name="Schulz F."/>
            <person name="Roux S."/>
            <person name="Paez-Espino D."/>
            <person name="Jungbluth S."/>
            <person name="Walsh D.A."/>
            <person name="Denef V.J."/>
            <person name="McMahon K.D."/>
            <person name="Konstantinidis K.T."/>
            <person name="Eloe-Fadrosh E.A."/>
            <person name="Kyrpides N.C."/>
            <person name="Woyke T."/>
        </authorList>
    </citation>
    <scope>NUCLEOTIDE SEQUENCE</scope>
    <source>
        <strain evidence="2">GVMAG-M-3300009182-46</strain>
    </source>
</reference>
<organism evidence="2">
    <name type="scientific">viral metagenome</name>
    <dbReference type="NCBI Taxonomy" id="1070528"/>
    <lineage>
        <taxon>unclassified sequences</taxon>
        <taxon>metagenomes</taxon>
        <taxon>organismal metagenomes</taxon>
    </lineage>
</organism>